<evidence type="ECO:0000313" key="2">
    <source>
        <dbReference type="Proteomes" id="UP000237105"/>
    </source>
</evidence>
<protein>
    <submittedName>
        <fullName evidence="1">Uncharacterized protein</fullName>
    </submittedName>
</protein>
<keyword evidence="2" id="KW-1185">Reference proteome</keyword>
<gene>
    <name evidence="1" type="ORF">PanWU01x14_329140</name>
</gene>
<comment type="caution">
    <text evidence="1">The sequence shown here is derived from an EMBL/GenBank/DDBJ whole genome shotgun (WGS) entry which is preliminary data.</text>
</comment>
<accession>A0A2P5AIJ7</accession>
<name>A0A2P5AIJ7_PARAD</name>
<reference evidence="2" key="1">
    <citation type="submission" date="2016-06" db="EMBL/GenBank/DDBJ databases">
        <title>Parallel loss of symbiosis genes in relatives of nitrogen-fixing non-legume Parasponia.</title>
        <authorList>
            <person name="Van Velzen R."/>
            <person name="Holmer R."/>
            <person name="Bu F."/>
            <person name="Rutten L."/>
            <person name="Van Zeijl A."/>
            <person name="Liu W."/>
            <person name="Santuari L."/>
            <person name="Cao Q."/>
            <person name="Sharma T."/>
            <person name="Shen D."/>
            <person name="Roswanjaya Y."/>
            <person name="Wardhani T."/>
            <person name="Kalhor M.S."/>
            <person name="Jansen J."/>
            <person name="Van den Hoogen J."/>
            <person name="Gungor B."/>
            <person name="Hartog M."/>
            <person name="Hontelez J."/>
            <person name="Verver J."/>
            <person name="Yang W.-C."/>
            <person name="Schijlen E."/>
            <person name="Repin R."/>
            <person name="Schilthuizen M."/>
            <person name="Schranz E."/>
            <person name="Heidstra R."/>
            <person name="Miyata K."/>
            <person name="Fedorova E."/>
            <person name="Kohlen W."/>
            <person name="Bisseling T."/>
            <person name="Smit S."/>
            <person name="Geurts R."/>
        </authorList>
    </citation>
    <scope>NUCLEOTIDE SEQUENCE [LARGE SCALE GENOMIC DNA]</scope>
    <source>
        <strain evidence="2">cv. WU1-14</strain>
    </source>
</reference>
<sequence length="35" mass="4397">MILFNNLQTNYNFNQEYTKKNMYAKCLMEYFSEYV</sequence>
<dbReference type="EMBL" id="JXTB01000573">
    <property type="protein sequence ID" value="PON36354.1"/>
    <property type="molecule type" value="Genomic_DNA"/>
</dbReference>
<evidence type="ECO:0000313" key="1">
    <source>
        <dbReference type="EMBL" id="PON36354.1"/>
    </source>
</evidence>
<dbReference type="Proteomes" id="UP000237105">
    <property type="component" value="Unassembled WGS sequence"/>
</dbReference>
<organism evidence="1 2">
    <name type="scientific">Parasponia andersonii</name>
    <name type="common">Sponia andersonii</name>
    <dbReference type="NCBI Taxonomy" id="3476"/>
    <lineage>
        <taxon>Eukaryota</taxon>
        <taxon>Viridiplantae</taxon>
        <taxon>Streptophyta</taxon>
        <taxon>Embryophyta</taxon>
        <taxon>Tracheophyta</taxon>
        <taxon>Spermatophyta</taxon>
        <taxon>Magnoliopsida</taxon>
        <taxon>eudicotyledons</taxon>
        <taxon>Gunneridae</taxon>
        <taxon>Pentapetalae</taxon>
        <taxon>rosids</taxon>
        <taxon>fabids</taxon>
        <taxon>Rosales</taxon>
        <taxon>Cannabaceae</taxon>
        <taxon>Parasponia</taxon>
    </lineage>
</organism>
<dbReference type="AlphaFoldDB" id="A0A2P5AIJ7"/>
<proteinExistence type="predicted"/>